<keyword evidence="2" id="KW-0328">Glycosyltransferase</keyword>
<dbReference type="EMBL" id="JAVRIA010000001">
    <property type="protein sequence ID" value="MDT0557039.1"/>
    <property type="molecule type" value="Genomic_DNA"/>
</dbReference>
<keyword evidence="3" id="KW-1185">Reference proteome</keyword>
<proteinExistence type="predicted"/>
<evidence type="ECO:0000313" key="2">
    <source>
        <dbReference type="EMBL" id="MDT0557039.1"/>
    </source>
</evidence>
<dbReference type="SUPFAM" id="SSF53448">
    <property type="entry name" value="Nucleotide-diphospho-sugar transferases"/>
    <property type="match status" value="1"/>
</dbReference>
<name>A0ABU2YH62_9FLAO</name>
<reference evidence="2 3" key="1">
    <citation type="submission" date="2023-09" db="EMBL/GenBank/DDBJ databases">
        <authorList>
            <person name="Rey-Velasco X."/>
        </authorList>
    </citation>
    <scope>NUCLEOTIDE SEQUENCE [LARGE SCALE GENOMIC DNA]</scope>
    <source>
        <strain evidence="2 3">W332</strain>
    </source>
</reference>
<evidence type="ECO:0000259" key="1">
    <source>
        <dbReference type="Pfam" id="PF00535"/>
    </source>
</evidence>
<evidence type="ECO:0000313" key="3">
    <source>
        <dbReference type="Proteomes" id="UP001259492"/>
    </source>
</evidence>
<dbReference type="PANTHER" id="PTHR43179:SF7">
    <property type="entry name" value="RHAMNOSYLTRANSFERASE WBBL"/>
    <property type="match status" value="1"/>
</dbReference>
<keyword evidence="2" id="KW-0808">Transferase</keyword>
<accession>A0ABU2YH62</accession>
<dbReference type="Pfam" id="PF00535">
    <property type="entry name" value="Glycos_transf_2"/>
    <property type="match status" value="1"/>
</dbReference>
<dbReference type="PANTHER" id="PTHR43179">
    <property type="entry name" value="RHAMNOSYLTRANSFERASE WBBL"/>
    <property type="match status" value="1"/>
</dbReference>
<dbReference type="Proteomes" id="UP001259492">
    <property type="component" value="Unassembled WGS sequence"/>
</dbReference>
<feature type="domain" description="Glycosyltransferase 2-like" evidence="1">
    <location>
        <begin position="4"/>
        <end position="175"/>
    </location>
</feature>
<sequence length="365" mass="41070">MKLSIVILNYNVEHFLELCLSSVLKATTLISSEVIVVDNNSSDGSCAMVKQKFPQVKLIENKENSGFSKGNNIGVNNAKGEFVCILNPDTVVTEDTFTKLIDHAESLPDLGIIGCKLIDGKGQFLPESKRNIPVVKVALQKMLGNSKHYYANHLKPTETGEVDILVGAFMFLKTEVYKAVGGFDEDYFMYGEDIDLSYKILKAGYKNYYFSDCTIIHFKGESTLKDKSYAKRFFGAMQLFYKKHFKSNVLFDTIVSIGIKLAYVFRKEALEIKSSPNHYLLVSENLDSKLETILKIPIILTNDITEVEANSEIIFDASFITYKSMIQIMSQPKINSKSTFKIIPDNSKFLIGSNDSKNRGEVIHF</sequence>
<dbReference type="EC" id="2.4.-.-" evidence="2"/>
<comment type="caution">
    <text evidence="2">The sequence shown here is derived from an EMBL/GenBank/DDBJ whole genome shotgun (WGS) entry which is preliminary data.</text>
</comment>
<dbReference type="RefSeq" id="WP_311425815.1">
    <property type="nucleotide sequence ID" value="NZ_JAVRIA010000001.1"/>
</dbReference>
<protein>
    <submittedName>
        <fullName evidence="2">Glycosyltransferase family 2 protein</fullName>
        <ecNumber evidence="2">2.4.-.-</ecNumber>
    </submittedName>
</protein>
<dbReference type="InterPro" id="IPR029044">
    <property type="entry name" value="Nucleotide-diphossugar_trans"/>
</dbReference>
<dbReference type="GO" id="GO:0016757">
    <property type="term" value="F:glycosyltransferase activity"/>
    <property type="evidence" value="ECO:0007669"/>
    <property type="project" value="UniProtKB-KW"/>
</dbReference>
<organism evidence="2 3">
    <name type="scientific">Microcosmobacter mediterraneus</name>
    <dbReference type="NCBI Taxonomy" id="3075607"/>
    <lineage>
        <taxon>Bacteria</taxon>
        <taxon>Pseudomonadati</taxon>
        <taxon>Bacteroidota</taxon>
        <taxon>Flavobacteriia</taxon>
        <taxon>Flavobacteriales</taxon>
        <taxon>Flavobacteriaceae</taxon>
        <taxon>Microcosmobacter</taxon>
    </lineage>
</organism>
<gene>
    <name evidence="2" type="ORF">RM697_00180</name>
</gene>
<dbReference type="InterPro" id="IPR001173">
    <property type="entry name" value="Glyco_trans_2-like"/>
</dbReference>
<dbReference type="Gene3D" id="3.90.550.10">
    <property type="entry name" value="Spore Coat Polysaccharide Biosynthesis Protein SpsA, Chain A"/>
    <property type="match status" value="1"/>
</dbReference>
<dbReference type="CDD" id="cd04186">
    <property type="entry name" value="GT_2_like_c"/>
    <property type="match status" value="1"/>
</dbReference>